<gene>
    <name evidence="2" type="ORF">AAFF_G00282570</name>
</gene>
<accession>A0AAD7X1P2</accession>
<sequence length="83" mass="9192">MPSQFTRAQPQLGRAQGRGGPGSTIPQALESLLQDFSRLAQTRRTSRGTVEPKCLIQRFPLWQWSRVTVSGPVVTQGERIASE</sequence>
<protein>
    <submittedName>
        <fullName evidence="2">Uncharacterized protein</fullName>
    </submittedName>
</protein>
<evidence type="ECO:0000313" key="2">
    <source>
        <dbReference type="EMBL" id="KAJ8417030.1"/>
    </source>
</evidence>
<name>A0AAD7X1P2_9TELE</name>
<proteinExistence type="predicted"/>
<reference evidence="2" key="1">
    <citation type="journal article" date="2023" name="Science">
        <title>Genome structures resolve the early diversification of teleost fishes.</title>
        <authorList>
            <person name="Parey E."/>
            <person name="Louis A."/>
            <person name="Montfort J."/>
            <person name="Bouchez O."/>
            <person name="Roques C."/>
            <person name="Iampietro C."/>
            <person name="Lluch J."/>
            <person name="Castinel A."/>
            <person name="Donnadieu C."/>
            <person name="Desvignes T."/>
            <person name="Floi Bucao C."/>
            <person name="Jouanno E."/>
            <person name="Wen M."/>
            <person name="Mejri S."/>
            <person name="Dirks R."/>
            <person name="Jansen H."/>
            <person name="Henkel C."/>
            <person name="Chen W.J."/>
            <person name="Zahm M."/>
            <person name="Cabau C."/>
            <person name="Klopp C."/>
            <person name="Thompson A.W."/>
            <person name="Robinson-Rechavi M."/>
            <person name="Braasch I."/>
            <person name="Lecointre G."/>
            <person name="Bobe J."/>
            <person name="Postlethwait J.H."/>
            <person name="Berthelot C."/>
            <person name="Roest Crollius H."/>
            <person name="Guiguen Y."/>
        </authorList>
    </citation>
    <scope>NUCLEOTIDE SEQUENCE</scope>
    <source>
        <strain evidence="2">NC1722</strain>
    </source>
</reference>
<evidence type="ECO:0000313" key="3">
    <source>
        <dbReference type="Proteomes" id="UP001221898"/>
    </source>
</evidence>
<dbReference type="AlphaFoldDB" id="A0AAD7X1P2"/>
<evidence type="ECO:0000256" key="1">
    <source>
        <dbReference type="SAM" id="MobiDB-lite"/>
    </source>
</evidence>
<feature type="region of interest" description="Disordered" evidence="1">
    <location>
        <begin position="1"/>
        <end position="26"/>
    </location>
</feature>
<keyword evidence="3" id="KW-1185">Reference proteome</keyword>
<dbReference type="EMBL" id="JAINUG010000004">
    <property type="protein sequence ID" value="KAJ8417030.1"/>
    <property type="molecule type" value="Genomic_DNA"/>
</dbReference>
<dbReference type="Proteomes" id="UP001221898">
    <property type="component" value="Unassembled WGS sequence"/>
</dbReference>
<comment type="caution">
    <text evidence="2">The sequence shown here is derived from an EMBL/GenBank/DDBJ whole genome shotgun (WGS) entry which is preliminary data.</text>
</comment>
<organism evidence="2 3">
    <name type="scientific">Aldrovandia affinis</name>
    <dbReference type="NCBI Taxonomy" id="143900"/>
    <lineage>
        <taxon>Eukaryota</taxon>
        <taxon>Metazoa</taxon>
        <taxon>Chordata</taxon>
        <taxon>Craniata</taxon>
        <taxon>Vertebrata</taxon>
        <taxon>Euteleostomi</taxon>
        <taxon>Actinopterygii</taxon>
        <taxon>Neopterygii</taxon>
        <taxon>Teleostei</taxon>
        <taxon>Notacanthiformes</taxon>
        <taxon>Halosauridae</taxon>
        <taxon>Aldrovandia</taxon>
    </lineage>
</organism>